<dbReference type="AlphaFoldDB" id="A0AAJ1TTD2"/>
<dbReference type="EMBL" id="JAUSWL010000018">
    <property type="protein sequence ID" value="MDQ0546811.1"/>
    <property type="molecule type" value="Genomic_DNA"/>
</dbReference>
<organism evidence="1 2">
    <name type="scientific">Methylobacterium brachiatum</name>
    <dbReference type="NCBI Taxonomy" id="269660"/>
    <lineage>
        <taxon>Bacteria</taxon>
        <taxon>Pseudomonadati</taxon>
        <taxon>Pseudomonadota</taxon>
        <taxon>Alphaproteobacteria</taxon>
        <taxon>Hyphomicrobiales</taxon>
        <taxon>Methylobacteriaceae</taxon>
        <taxon>Methylobacterium</taxon>
    </lineage>
</organism>
<proteinExistence type="predicted"/>
<name>A0AAJ1TTD2_9HYPH</name>
<comment type="caution">
    <text evidence="1">The sequence shown here is derived from an EMBL/GenBank/DDBJ whole genome shotgun (WGS) entry which is preliminary data.</text>
</comment>
<accession>A0AAJ1TTD2</accession>
<evidence type="ECO:0000313" key="2">
    <source>
        <dbReference type="Proteomes" id="UP001223420"/>
    </source>
</evidence>
<dbReference type="Proteomes" id="UP001223420">
    <property type="component" value="Unassembled WGS sequence"/>
</dbReference>
<reference evidence="1" key="1">
    <citation type="submission" date="2023-07" db="EMBL/GenBank/DDBJ databases">
        <title>Genomic Encyclopedia of Type Strains, Phase IV (KMG-IV): sequencing the most valuable type-strain genomes for metagenomic binning, comparative biology and taxonomic classification.</title>
        <authorList>
            <person name="Goeker M."/>
        </authorList>
    </citation>
    <scope>NUCLEOTIDE SEQUENCE</scope>
    <source>
        <strain evidence="1">DSM 19569</strain>
    </source>
</reference>
<evidence type="ECO:0000313" key="1">
    <source>
        <dbReference type="EMBL" id="MDQ0546811.1"/>
    </source>
</evidence>
<dbReference type="RefSeq" id="WP_007564040.1">
    <property type="nucleotide sequence ID" value="NZ_JARVWR010000020.1"/>
</dbReference>
<gene>
    <name evidence="1" type="ORF">QO001_005763</name>
</gene>
<sequence>MNTISTLAFLRALGTSGNEALHRHVCTLVLDTIEQASRDTAANLPVPLNLLEGSSVIPGTPVGLVPVRITSRLGTEKPALRTIRVLRARGSFEGVTIVVDDAVDITITDAGTAVAIVVAPV</sequence>
<protein>
    <submittedName>
        <fullName evidence="1">Uncharacterized protein</fullName>
    </submittedName>
</protein>